<proteinExistence type="predicted"/>
<feature type="non-terminal residue" evidence="1">
    <location>
        <position position="78"/>
    </location>
</feature>
<organism evidence="1 2">
    <name type="scientific">Cirrhinus mrigala</name>
    <name type="common">Mrigala</name>
    <dbReference type="NCBI Taxonomy" id="683832"/>
    <lineage>
        <taxon>Eukaryota</taxon>
        <taxon>Metazoa</taxon>
        <taxon>Chordata</taxon>
        <taxon>Craniata</taxon>
        <taxon>Vertebrata</taxon>
        <taxon>Euteleostomi</taxon>
        <taxon>Actinopterygii</taxon>
        <taxon>Neopterygii</taxon>
        <taxon>Teleostei</taxon>
        <taxon>Ostariophysi</taxon>
        <taxon>Cypriniformes</taxon>
        <taxon>Cyprinidae</taxon>
        <taxon>Labeoninae</taxon>
        <taxon>Labeonini</taxon>
        <taxon>Cirrhinus</taxon>
    </lineage>
</organism>
<dbReference type="AlphaFoldDB" id="A0ABD0QHK7"/>
<sequence length="78" mass="8530">MCLSDVLIAHNYQLQMWDSSAGTPLLYTPDPKLQKALLSFVVEHVFTSPEPDSHSSKGSVLFTFTENVKGSCLACALL</sequence>
<dbReference type="Proteomes" id="UP001529510">
    <property type="component" value="Unassembled WGS sequence"/>
</dbReference>
<protein>
    <submittedName>
        <fullName evidence="1">Uncharacterized protein</fullName>
    </submittedName>
</protein>
<dbReference type="EMBL" id="JAMKFB020000009">
    <property type="protein sequence ID" value="KAL0185193.1"/>
    <property type="molecule type" value="Genomic_DNA"/>
</dbReference>
<accession>A0ABD0QHK7</accession>
<comment type="caution">
    <text evidence="1">The sequence shown here is derived from an EMBL/GenBank/DDBJ whole genome shotgun (WGS) entry which is preliminary data.</text>
</comment>
<reference evidence="1 2" key="1">
    <citation type="submission" date="2024-05" db="EMBL/GenBank/DDBJ databases">
        <title>Genome sequencing and assembly of Indian major carp, Cirrhinus mrigala (Hamilton, 1822).</title>
        <authorList>
            <person name="Mohindra V."/>
            <person name="Chowdhury L.M."/>
            <person name="Lal K."/>
            <person name="Jena J.K."/>
        </authorList>
    </citation>
    <scope>NUCLEOTIDE SEQUENCE [LARGE SCALE GENOMIC DNA]</scope>
    <source>
        <strain evidence="1">CM1030</strain>
        <tissue evidence="1">Blood</tissue>
    </source>
</reference>
<name>A0ABD0QHK7_CIRMR</name>
<evidence type="ECO:0000313" key="1">
    <source>
        <dbReference type="EMBL" id="KAL0185193.1"/>
    </source>
</evidence>
<evidence type="ECO:0000313" key="2">
    <source>
        <dbReference type="Proteomes" id="UP001529510"/>
    </source>
</evidence>
<gene>
    <name evidence="1" type="ORF">M9458_020890</name>
</gene>
<keyword evidence="2" id="KW-1185">Reference proteome</keyword>